<evidence type="ECO:0000313" key="2">
    <source>
        <dbReference type="Proteomes" id="UP000188320"/>
    </source>
</evidence>
<dbReference type="PANTHER" id="PTHR31010:SF2">
    <property type="entry name" value="RAN-SPECIFIC GTPASE-ACTIVATING PROTEIN 30"/>
    <property type="match status" value="1"/>
</dbReference>
<reference evidence="2" key="1">
    <citation type="submission" date="2017-01" db="EMBL/GenBank/DDBJ databases">
        <authorList>
            <person name="Wang Y."/>
            <person name="White M."/>
            <person name="Kvist S."/>
            <person name="Moncalvo J.-M."/>
        </authorList>
    </citation>
    <scope>NUCLEOTIDE SEQUENCE [LARGE SCALE GENOMIC DNA]</scope>
    <source>
        <strain evidence="2">COL-18-3</strain>
    </source>
</reference>
<name>A0A1R1PCR3_ZANCU</name>
<comment type="caution">
    <text evidence="1">The sequence shown here is derived from an EMBL/GenBank/DDBJ whole genome shotgun (WGS) entry which is preliminary data.</text>
</comment>
<keyword evidence="2" id="KW-1185">Reference proteome</keyword>
<accession>A0A1R1PCR3</accession>
<dbReference type="AlphaFoldDB" id="A0A1R1PCR3"/>
<sequence length="429" mass="48501">MDSLLSELAMKTASMVGRAAFGAASSLIVKQITEYIKKGASLDNNLNSKKRYNELVTMKHELQLKLNVLLPIVQYIEIMATNRTDSIIEYALPIVDEIKMMIEEFSLEGPYLKIEESKTTKAVEPLRKDTNSQIPLPTEINEKIRALLSNINGYLPILNLILSTIQNCSSSFQIHSTLPISKTIEASKLISSGLKITFPVTLFYLFKCSERPQNKSDFTWMEKVYKADLKILTNQKYNRTINILRDFNDGRFHNEDEKEFEMQFDVSSIHKMFYSTSGLLLNIEDSNSAVLVLKITYKNEIEYYAVKMFEDSETVPESCSDSDSELELESDSAKSLVRRASDCETQLSTCKDIQQNNSENKKDDGSGIYLCSDIRLLEIILKLAGLESSMQKSHLLIPDEILLSYLAEHNSRSVSTSSAKFNSSSTLNS</sequence>
<dbReference type="GO" id="GO:0030695">
    <property type="term" value="F:GTPase regulator activity"/>
    <property type="evidence" value="ECO:0007669"/>
    <property type="project" value="TreeGrafter"/>
</dbReference>
<dbReference type="Pfam" id="PF05508">
    <property type="entry name" value="Ran-binding"/>
    <property type="match status" value="1"/>
</dbReference>
<dbReference type="InterPro" id="IPR008812">
    <property type="entry name" value="Ran_GTP-bd-rel"/>
</dbReference>
<dbReference type="EMBL" id="LSSK01001838">
    <property type="protein sequence ID" value="OMH78709.1"/>
    <property type="molecule type" value="Genomic_DNA"/>
</dbReference>
<proteinExistence type="predicted"/>
<evidence type="ECO:0000313" key="1">
    <source>
        <dbReference type="EMBL" id="OMH78709.1"/>
    </source>
</evidence>
<dbReference type="GO" id="GO:0005634">
    <property type="term" value="C:nucleus"/>
    <property type="evidence" value="ECO:0007669"/>
    <property type="project" value="TreeGrafter"/>
</dbReference>
<dbReference type="OrthoDB" id="512915at2759"/>
<gene>
    <name evidence="1" type="ORF">AX774_g7893</name>
</gene>
<dbReference type="PANTHER" id="PTHR31010">
    <property type="entry name" value="RAN-SPECIFIC GTPASE-ACTIVATING PROTEIN 30-RELATED"/>
    <property type="match status" value="1"/>
</dbReference>
<dbReference type="Proteomes" id="UP000188320">
    <property type="component" value="Unassembled WGS sequence"/>
</dbReference>
<dbReference type="GO" id="GO:0005737">
    <property type="term" value="C:cytoplasm"/>
    <property type="evidence" value="ECO:0007669"/>
    <property type="project" value="TreeGrafter"/>
</dbReference>
<organism evidence="1 2">
    <name type="scientific">Zancudomyces culisetae</name>
    <name type="common">Gut fungus</name>
    <name type="synonym">Smittium culisetae</name>
    <dbReference type="NCBI Taxonomy" id="1213189"/>
    <lineage>
        <taxon>Eukaryota</taxon>
        <taxon>Fungi</taxon>
        <taxon>Fungi incertae sedis</taxon>
        <taxon>Zoopagomycota</taxon>
        <taxon>Kickxellomycotina</taxon>
        <taxon>Harpellomycetes</taxon>
        <taxon>Harpellales</taxon>
        <taxon>Legeriomycetaceae</taxon>
        <taxon>Zancudomyces</taxon>
    </lineage>
</organism>
<protein>
    <submittedName>
        <fullName evidence="1">Ran-specific GTPase-activating protein 30</fullName>
    </submittedName>
</protein>